<evidence type="ECO:0008006" key="3">
    <source>
        <dbReference type="Google" id="ProtNLM"/>
    </source>
</evidence>
<organism evidence="1 2">
    <name type="scientific">Bhargavaea cecembensis</name>
    <dbReference type="NCBI Taxonomy" id="394098"/>
    <lineage>
        <taxon>Bacteria</taxon>
        <taxon>Bacillati</taxon>
        <taxon>Bacillota</taxon>
        <taxon>Bacilli</taxon>
        <taxon>Bacillales</taxon>
        <taxon>Caryophanaceae</taxon>
        <taxon>Bhargavaea</taxon>
    </lineage>
</organism>
<dbReference type="Gene3D" id="3.60.10.10">
    <property type="entry name" value="Endonuclease/exonuclease/phosphatase"/>
    <property type="match status" value="1"/>
</dbReference>
<dbReference type="EMBL" id="LQNT01000013">
    <property type="protein sequence ID" value="KZE36314.1"/>
    <property type="molecule type" value="Genomic_DNA"/>
</dbReference>
<reference evidence="1 2" key="1">
    <citation type="submission" date="2016-01" db="EMBL/GenBank/DDBJ databases">
        <title>Whole genome sequencing of Bhargavaea cecembensis T14.</title>
        <authorList>
            <person name="Hong K.W."/>
        </authorList>
    </citation>
    <scope>NUCLEOTIDE SEQUENCE [LARGE SCALE GENOMIC DNA]</scope>
    <source>
        <strain evidence="1 2">T14</strain>
    </source>
</reference>
<gene>
    <name evidence="1" type="ORF">AV656_14285</name>
</gene>
<protein>
    <recommendedName>
        <fullName evidence="3">Endonuclease/exonuclease/phosphatase domain-containing protein</fullName>
    </recommendedName>
</protein>
<dbReference type="SUPFAM" id="SSF56219">
    <property type="entry name" value="DNase I-like"/>
    <property type="match status" value="1"/>
</dbReference>
<dbReference type="Proteomes" id="UP000076490">
    <property type="component" value="Unassembled WGS sequence"/>
</dbReference>
<accession>A0A165GGM6</accession>
<name>A0A165GGM6_9BACL</name>
<dbReference type="InterPro" id="IPR036691">
    <property type="entry name" value="Endo/exonu/phosph_ase_sf"/>
</dbReference>
<proteinExistence type="predicted"/>
<dbReference type="OrthoDB" id="2987572at2"/>
<evidence type="ECO:0000313" key="1">
    <source>
        <dbReference type="EMBL" id="KZE36314.1"/>
    </source>
</evidence>
<sequence>MGKLRVITWNLSVMGPIESKWSYLQSVMAETDDPTIIALQEVKERDRDYLMDQKGFNEFSYSLEFRQPGLFDGANRKMGCLIGGRGEVDATHPGVLTRAPFPDRTVFSDLLMDGMMLKCLCFHSLTGVGYKKAKTAQFIGVAEYLHQYRGQPFICCFDANEPEIDHVEMQKMKYFNQAGDQGKGAEMILGPKPVHRMKDAYRIWLDMHPKLLADLKQKQADLDSSQLRYLPLAVSHLVSRKYPKRYDYIFVSDHFKVIHAEYRLEEAIRAGGDHAMVIADLEY</sequence>
<evidence type="ECO:0000313" key="2">
    <source>
        <dbReference type="Proteomes" id="UP000076490"/>
    </source>
</evidence>
<dbReference type="RefSeq" id="WP_063183315.1">
    <property type="nucleotide sequence ID" value="NZ_LQNT01000013.1"/>
</dbReference>
<dbReference type="AlphaFoldDB" id="A0A165GGM6"/>
<comment type="caution">
    <text evidence="1">The sequence shown here is derived from an EMBL/GenBank/DDBJ whole genome shotgun (WGS) entry which is preliminary data.</text>
</comment>